<sequence>MEKGTPRILRSRAARDALEKAQRVAEQAALLLRQAKDLEEARPRIYELFDRELGDDEYLLLIDADGRALIHTNRLREGGVFNDPVGRNAAQTAEPLLQLYPRNTGEVVIDASCPVMAEGAQRYNLRLGRIVHRPFLKPAVFGVGLIPPAVAGGAALAFGWKAGVVAALSGLLVGAVGAGLLHATLEKRLRMWLRMARNVSSGDLTKLVEERRQDRFHQIGYELNKIVLGMRAILSELAQAAAVLREISARQAGEARDLAEGLASLNEAVQNIRQGTEQQFAALEEALAMIQEVARASEAMKANTGRALGLSDQAAEAAADGTQAVGDALRQMETLERAIEEASRTVNQVAADAAEIGSHAQAITAIARQTNLLALNASIEAARAGESGRGFAVVAGEVRKLAEETNTFAKTILEIIEKMQGEAAQAVEAVERSVAAIAQGVAAVGTVGEALKRLHETAEEVRRQVSANHDHAAALLAECTEMEKVMEDLTGIAQRFTESAAEMAATAEARSETVRHLAAEAETLARKADDLTRIVRRFRLQ</sequence>
<feature type="transmembrane region" description="Helical" evidence="4">
    <location>
        <begin position="135"/>
        <end position="158"/>
    </location>
</feature>
<dbReference type="PANTHER" id="PTHR32089">
    <property type="entry name" value="METHYL-ACCEPTING CHEMOTAXIS PROTEIN MCPB"/>
    <property type="match status" value="1"/>
</dbReference>
<dbReference type="Proteomes" id="UP000637720">
    <property type="component" value="Unassembled WGS sequence"/>
</dbReference>
<dbReference type="RefSeq" id="WP_188816917.1">
    <property type="nucleotide sequence ID" value="NZ_BMOF01000013.1"/>
</dbReference>
<protein>
    <submittedName>
        <fullName evidence="6">Chemotaxis protein</fullName>
    </submittedName>
</protein>
<dbReference type="SMART" id="SM00283">
    <property type="entry name" value="MA"/>
    <property type="match status" value="1"/>
</dbReference>
<dbReference type="InterPro" id="IPR004089">
    <property type="entry name" value="MCPsignal_dom"/>
</dbReference>
<evidence type="ECO:0000256" key="3">
    <source>
        <dbReference type="SAM" id="Coils"/>
    </source>
</evidence>
<reference evidence="6" key="1">
    <citation type="journal article" date="2014" name="Int. J. Syst. Evol. Microbiol.">
        <title>Complete genome sequence of Corynebacterium casei LMG S-19264T (=DSM 44701T), isolated from a smear-ripened cheese.</title>
        <authorList>
            <consortium name="US DOE Joint Genome Institute (JGI-PGF)"/>
            <person name="Walter F."/>
            <person name="Albersmeier A."/>
            <person name="Kalinowski J."/>
            <person name="Ruckert C."/>
        </authorList>
    </citation>
    <scope>NUCLEOTIDE SEQUENCE</scope>
    <source>
        <strain evidence="6">JCM 14719</strain>
    </source>
</reference>
<gene>
    <name evidence="6" type="ORF">GCM10007043_09270</name>
</gene>
<keyword evidence="1 2" id="KW-0807">Transducer</keyword>
<keyword evidence="4" id="KW-1133">Transmembrane helix</keyword>
<dbReference type="PANTHER" id="PTHR32089:SF112">
    <property type="entry name" value="LYSOZYME-LIKE PROTEIN-RELATED"/>
    <property type="match status" value="1"/>
</dbReference>
<keyword evidence="7" id="KW-1185">Reference proteome</keyword>
<reference evidence="6" key="2">
    <citation type="submission" date="2020-09" db="EMBL/GenBank/DDBJ databases">
        <authorList>
            <person name="Sun Q."/>
            <person name="Ohkuma M."/>
        </authorList>
    </citation>
    <scope>NUCLEOTIDE SEQUENCE</scope>
    <source>
        <strain evidence="6">JCM 14719</strain>
    </source>
</reference>
<dbReference type="GO" id="GO:0007165">
    <property type="term" value="P:signal transduction"/>
    <property type="evidence" value="ECO:0007669"/>
    <property type="project" value="UniProtKB-KW"/>
</dbReference>
<organism evidence="6 7">
    <name type="scientific">Calditerricola satsumensis</name>
    <dbReference type="NCBI Taxonomy" id="373054"/>
    <lineage>
        <taxon>Bacteria</taxon>
        <taxon>Bacillati</taxon>
        <taxon>Bacillota</taxon>
        <taxon>Bacilli</taxon>
        <taxon>Bacillales</taxon>
        <taxon>Bacillaceae</taxon>
        <taxon>Calditerricola</taxon>
    </lineage>
</organism>
<evidence type="ECO:0000256" key="2">
    <source>
        <dbReference type="PROSITE-ProRule" id="PRU00284"/>
    </source>
</evidence>
<keyword evidence="4" id="KW-0812">Transmembrane</keyword>
<name>A0A8J3BCB4_9BACI</name>
<dbReference type="AlphaFoldDB" id="A0A8J3BCB4"/>
<evidence type="ECO:0000313" key="6">
    <source>
        <dbReference type="EMBL" id="GGJ97584.1"/>
    </source>
</evidence>
<dbReference type="Pfam" id="PF00015">
    <property type="entry name" value="MCPsignal"/>
    <property type="match status" value="1"/>
</dbReference>
<accession>A0A8J3BCB4</accession>
<comment type="caution">
    <text evidence="6">The sequence shown here is derived from an EMBL/GenBank/DDBJ whole genome shotgun (WGS) entry which is preliminary data.</text>
</comment>
<feature type="domain" description="Methyl-accepting transducer" evidence="5">
    <location>
        <begin position="254"/>
        <end position="504"/>
    </location>
</feature>
<keyword evidence="3" id="KW-0175">Coiled coil</keyword>
<evidence type="ECO:0000256" key="1">
    <source>
        <dbReference type="ARBA" id="ARBA00023224"/>
    </source>
</evidence>
<evidence type="ECO:0000256" key="4">
    <source>
        <dbReference type="SAM" id="Phobius"/>
    </source>
</evidence>
<proteinExistence type="predicted"/>
<keyword evidence="4" id="KW-0472">Membrane</keyword>
<dbReference type="Gene3D" id="1.10.287.950">
    <property type="entry name" value="Methyl-accepting chemotaxis protein"/>
    <property type="match status" value="1"/>
</dbReference>
<dbReference type="EMBL" id="BMOF01000013">
    <property type="protein sequence ID" value="GGJ97584.1"/>
    <property type="molecule type" value="Genomic_DNA"/>
</dbReference>
<feature type="coiled-coil region" evidence="3">
    <location>
        <begin position="266"/>
        <end position="352"/>
    </location>
</feature>
<dbReference type="PROSITE" id="PS50111">
    <property type="entry name" value="CHEMOTAXIS_TRANSDUC_2"/>
    <property type="match status" value="1"/>
</dbReference>
<dbReference type="GO" id="GO:0016020">
    <property type="term" value="C:membrane"/>
    <property type="evidence" value="ECO:0007669"/>
    <property type="project" value="InterPro"/>
</dbReference>
<dbReference type="SUPFAM" id="SSF58104">
    <property type="entry name" value="Methyl-accepting chemotaxis protein (MCP) signaling domain"/>
    <property type="match status" value="1"/>
</dbReference>
<evidence type="ECO:0000313" key="7">
    <source>
        <dbReference type="Proteomes" id="UP000637720"/>
    </source>
</evidence>
<feature type="transmembrane region" description="Helical" evidence="4">
    <location>
        <begin position="164"/>
        <end position="185"/>
    </location>
</feature>
<evidence type="ECO:0000259" key="5">
    <source>
        <dbReference type="PROSITE" id="PS50111"/>
    </source>
</evidence>